<dbReference type="InterPro" id="IPR036259">
    <property type="entry name" value="MFS_trans_sf"/>
</dbReference>
<feature type="transmembrane region" description="Helical" evidence="7">
    <location>
        <begin position="84"/>
        <end position="102"/>
    </location>
</feature>
<dbReference type="InterPro" id="IPR050930">
    <property type="entry name" value="MFS_Vesicular_Transporter"/>
</dbReference>
<comment type="similarity">
    <text evidence="2">Belongs to the major facilitator superfamily. Vesicular transporter family.</text>
</comment>
<dbReference type="OMA" id="GPFWPAV"/>
<accession>A0A1R3RQZ3</accession>
<comment type="subcellular location">
    <subcellularLocation>
        <location evidence="1">Membrane</location>
        <topology evidence="1">Multi-pass membrane protein</topology>
    </subcellularLocation>
</comment>
<dbReference type="PROSITE" id="PS50850">
    <property type="entry name" value="MFS"/>
    <property type="match status" value="1"/>
</dbReference>
<keyword evidence="10" id="KW-1185">Reference proteome</keyword>
<feature type="transmembrane region" description="Helical" evidence="7">
    <location>
        <begin position="143"/>
        <end position="165"/>
    </location>
</feature>
<dbReference type="Pfam" id="PF07690">
    <property type="entry name" value="MFS_1"/>
    <property type="match status" value="1"/>
</dbReference>
<evidence type="ECO:0000256" key="5">
    <source>
        <dbReference type="ARBA" id="ARBA00022989"/>
    </source>
</evidence>
<dbReference type="SUPFAM" id="SSF103473">
    <property type="entry name" value="MFS general substrate transporter"/>
    <property type="match status" value="1"/>
</dbReference>
<reference evidence="10" key="1">
    <citation type="journal article" date="2017" name="Genome Biol.">
        <title>Comparative genomics reveals high biological diversity and specific adaptations in the industrially and medically important fungal genus Aspergillus.</title>
        <authorList>
            <person name="de Vries R.P."/>
            <person name="Riley R."/>
            <person name="Wiebenga A."/>
            <person name="Aguilar-Osorio G."/>
            <person name="Amillis S."/>
            <person name="Uchima C.A."/>
            <person name="Anderluh G."/>
            <person name="Asadollahi M."/>
            <person name="Askin M."/>
            <person name="Barry K."/>
            <person name="Battaglia E."/>
            <person name="Bayram O."/>
            <person name="Benocci T."/>
            <person name="Braus-Stromeyer S.A."/>
            <person name="Caldana C."/>
            <person name="Canovas D."/>
            <person name="Cerqueira G.C."/>
            <person name="Chen F."/>
            <person name="Chen W."/>
            <person name="Choi C."/>
            <person name="Clum A."/>
            <person name="Dos Santos R.A."/>
            <person name="Damasio A.R."/>
            <person name="Diallinas G."/>
            <person name="Emri T."/>
            <person name="Fekete E."/>
            <person name="Flipphi M."/>
            <person name="Freyberg S."/>
            <person name="Gallo A."/>
            <person name="Gournas C."/>
            <person name="Habgood R."/>
            <person name="Hainaut M."/>
            <person name="Harispe M.L."/>
            <person name="Henrissat B."/>
            <person name="Hilden K.S."/>
            <person name="Hope R."/>
            <person name="Hossain A."/>
            <person name="Karabika E."/>
            <person name="Karaffa L."/>
            <person name="Karanyi Z."/>
            <person name="Krasevec N."/>
            <person name="Kuo A."/>
            <person name="Kusch H."/>
            <person name="LaButti K."/>
            <person name="Lagendijk E.L."/>
            <person name="Lapidus A."/>
            <person name="Levasseur A."/>
            <person name="Lindquist E."/>
            <person name="Lipzen A."/>
            <person name="Logrieco A.F."/>
            <person name="MacCabe A."/>
            <person name="Maekelae M.R."/>
            <person name="Malavazi I."/>
            <person name="Melin P."/>
            <person name="Meyer V."/>
            <person name="Mielnichuk N."/>
            <person name="Miskei M."/>
            <person name="Molnar A.P."/>
            <person name="Mule G."/>
            <person name="Ngan C.Y."/>
            <person name="Orejas M."/>
            <person name="Orosz E."/>
            <person name="Ouedraogo J.P."/>
            <person name="Overkamp K.M."/>
            <person name="Park H.-S."/>
            <person name="Perrone G."/>
            <person name="Piumi F."/>
            <person name="Punt P.J."/>
            <person name="Ram A.F."/>
            <person name="Ramon A."/>
            <person name="Rauscher S."/>
            <person name="Record E."/>
            <person name="Riano-Pachon D.M."/>
            <person name="Robert V."/>
            <person name="Roehrig J."/>
            <person name="Ruller R."/>
            <person name="Salamov A."/>
            <person name="Salih N.S."/>
            <person name="Samson R.A."/>
            <person name="Sandor E."/>
            <person name="Sanguinetti M."/>
            <person name="Schuetze T."/>
            <person name="Sepcic K."/>
            <person name="Shelest E."/>
            <person name="Sherlock G."/>
            <person name="Sophianopoulou V."/>
            <person name="Squina F.M."/>
            <person name="Sun H."/>
            <person name="Susca A."/>
            <person name="Todd R.B."/>
            <person name="Tsang A."/>
            <person name="Unkles S.E."/>
            <person name="van de Wiele N."/>
            <person name="van Rossen-Uffink D."/>
            <person name="Oliveira J.V."/>
            <person name="Vesth T.C."/>
            <person name="Visser J."/>
            <person name="Yu J.-H."/>
            <person name="Zhou M."/>
            <person name="Andersen M.R."/>
            <person name="Archer D.B."/>
            <person name="Baker S.E."/>
            <person name="Benoit I."/>
            <person name="Brakhage A.A."/>
            <person name="Braus G.H."/>
            <person name="Fischer R."/>
            <person name="Frisvad J.C."/>
            <person name="Goldman G.H."/>
            <person name="Houbraken J."/>
            <person name="Oakley B."/>
            <person name="Pocsi I."/>
            <person name="Scazzocchio C."/>
            <person name="Seiboth B."/>
            <person name="vanKuyk P.A."/>
            <person name="Wortman J."/>
            <person name="Dyer P.S."/>
            <person name="Grigoriev I.V."/>
        </authorList>
    </citation>
    <scope>NUCLEOTIDE SEQUENCE [LARGE SCALE GENOMIC DNA]</scope>
    <source>
        <strain evidence="10">ITEM 5010</strain>
    </source>
</reference>
<feature type="transmembrane region" description="Helical" evidence="7">
    <location>
        <begin position="108"/>
        <end position="131"/>
    </location>
</feature>
<evidence type="ECO:0000256" key="7">
    <source>
        <dbReference type="SAM" id="Phobius"/>
    </source>
</evidence>
<feature type="transmembrane region" description="Helical" evidence="7">
    <location>
        <begin position="171"/>
        <end position="192"/>
    </location>
</feature>
<feature type="transmembrane region" description="Helical" evidence="7">
    <location>
        <begin position="55"/>
        <end position="72"/>
    </location>
</feature>
<dbReference type="Proteomes" id="UP000188318">
    <property type="component" value="Unassembled WGS sequence"/>
</dbReference>
<keyword evidence="5 7" id="KW-1133">Transmembrane helix</keyword>
<dbReference type="PANTHER" id="PTHR23506">
    <property type="entry name" value="GH10249P"/>
    <property type="match status" value="1"/>
</dbReference>
<dbReference type="PANTHER" id="PTHR23506:SF23">
    <property type="entry name" value="GH10249P"/>
    <property type="match status" value="1"/>
</dbReference>
<proteinExistence type="inferred from homology"/>
<dbReference type="CDD" id="cd17325">
    <property type="entry name" value="MFS_MdtG_SLC18_like"/>
    <property type="match status" value="1"/>
</dbReference>
<dbReference type="Gene3D" id="1.20.1250.20">
    <property type="entry name" value="MFS general substrate transporter like domains"/>
    <property type="match status" value="2"/>
</dbReference>
<evidence type="ECO:0000259" key="8">
    <source>
        <dbReference type="PROSITE" id="PS50850"/>
    </source>
</evidence>
<keyword evidence="3" id="KW-0813">Transport</keyword>
<evidence type="ECO:0000256" key="2">
    <source>
        <dbReference type="ARBA" id="ARBA00006829"/>
    </source>
</evidence>
<protein>
    <recommendedName>
        <fullName evidence="8">Major facilitator superfamily (MFS) profile domain-containing protein</fullName>
    </recommendedName>
</protein>
<dbReference type="EMBL" id="KV907498">
    <property type="protein sequence ID" value="OOF96889.1"/>
    <property type="molecule type" value="Genomic_DNA"/>
</dbReference>
<dbReference type="AlphaFoldDB" id="A0A1R3RQZ3"/>
<sequence length="445" mass="47405">MSVQKLRASSPFAVIVVCVAVFTDIFLYGLVIPMLPFALADRVGLSDADIQRWNAILLATYGAAIMLGSLLFGWMGDQTRTRQLPFLLGVGVMGGATVLFSLTTSLPWIVLARVLQGCSTAIVFTIGFSLLRETVGDRHIGRAIGFTSMSLSGGLFAGPIVGGFLYDLAGYFAVFIPAFVLVAVEFLLRLLLITPQHALGLKQSPTAGDRRPLIAGTAGPPARASPRTPAVVTLMRTPRFAVAMLGMFILNSFMTALEAVLPVYLPEVFLYRSTQIAIVFLSNTVPMICSPVGGSLVDHWGPFWPAVLGFALITPSLMLLSLIRVPSILTSMLLRLFLFLFGCGVSMAMPALMTEVILAKDDMEQGDPGIFGERGACSQAYGLSNAAFAGGTLVGPLYAGYMRETAGWTAMNISLGVCSGLMMVLIIVFTPRKRPGIVATSRGSA</sequence>
<feature type="transmembrane region" description="Helical" evidence="7">
    <location>
        <begin position="12"/>
        <end position="35"/>
    </location>
</feature>
<feature type="transmembrane region" description="Helical" evidence="7">
    <location>
        <begin position="240"/>
        <end position="265"/>
    </location>
</feature>
<evidence type="ECO:0000256" key="4">
    <source>
        <dbReference type="ARBA" id="ARBA00022692"/>
    </source>
</evidence>
<evidence type="ECO:0000256" key="6">
    <source>
        <dbReference type="ARBA" id="ARBA00023136"/>
    </source>
</evidence>
<dbReference type="InterPro" id="IPR001958">
    <property type="entry name" value="Tet-R_TetA/multi-R_MdtG-like"/>
</dbReference>
<dbReference type="VEuPathDB" id="FungiDB:ASPCADRAFT_129946"/>
<dbReference type="InterPro" id="IPR011701">
    <property type="entry name" value="MFS"/>
</dbReference>
<gene>
    <name evidence="9" type="ORF">ASPCADRAFT_129946</name>
</gene>
<evidence type="ECO:0000313" key="9">
    <source>
        <dbReference type="EMBL" id="OOF96889.1"/>
    </source>
</evidence>
<name>A0A1R3RQZ3_ASPC5</name>
<dbReference type="GO" id="GO:0016020">
    <property type="term" value="C:membrane"/>
    <property type="evidence" value="ECO:0007669"/>
    <property type="project" value="UniProtKB-SubCell"/>
</dbReference>
<feature type="domain" description="Major facilitator superfamily (MFS) profile" evidence="8">
    <location>
        <begin position="13"/>
        <end position="434"/>
    </location>
</feature>
<keyword evidence="4 7" id="KW-0812">Transmembrane</keyword>
<evidence type="ECO:0000256" key="1">
    <source>
        <dbReference type="ARBA" id="ARBA00004141"/>
    </source>
</evidence>
<feature type="transmembrane region" description="Helical" evidence="7">
    <location>
        <begin position="303"/>
        <end position="325"/>
    </location>
</feature>
<dbReference type="InterPro" id="IPR020846">
    <property type="entry name" value="MFS_dom"/>
</dbReference>
<evidence type="ECO:0000256" key="3">
    <source>
        <dbReference type="ARBA" id="ARBA00022448"/>
    </source>
</evidence>
<dbReference type="GO" id="GO:0022857">
    <property type="term" value="F:transmembrane transporter activity"/>
    <property type="evidence" value="ECO:0007669"/>
    <property type="project" value="InterPro"/>
</dbReference>
<dbReference type="PRINTS" id="PR01035">
    <property type="entry name" value="TCRTETA"/>
</dbReference>
<feature type="transmembrane region" description="Helical" evidence="7">
    <location>
        <begin position="406"/>
        <end position="429"/>
    </location>
</feature>
<dbReference type="OrthoDB" id="5086884at2759"/>
<organism evidence="9 10">
    <name type="scientific">Aspergillus carbonarius (strain ITEM 5010)</name>
    <dbReference type="NCBI Taxonomy" id="602072"/>
    <lineage>
        <taxon>Eukaryota</taxon>
        <taxon>Fungi</taxon>
        <taxon>Dikarya</taxon>
        <taxon>Ascomycota</taxon>
        <taxon>Pezizomycotina</taxon>
        <taxon>Eurotiomycetes</taxon>
        <taxon>Eurotiomycetidae</taxon>
        <taxon>Eurotiales</taxon>
        <taxon>Aspergillaceae</taxon>
        <taxon>Aspergillus</taxon>
        <taxon>Aspergillus subgen. Circumdati</taxon>
    </lineage>
</organism>
<feature type="transmembrane region" description="Helical" evidence="7">
    <location>
        <begin position="332"/>
        <end position="353"/>
    </location>
</feature>
<evidence type="ECO:0000313" key="10">
    <source>
        <dbReference type="Proteomes" id="UP000188318"/>
    </source>
</evidence>
<keyword evidence="6 7" id="KW-0472">Membrane</keyword>
<dbReference type="STRING" id="602072.A0A1R3RQZ3"/>